<keyword evidence="3" id="KW-1185">Reference proteome</keyword>
<reference evidence="2 3" key="1">
    <citation type="submission" date="2024-09" db="EMBL/GenBank/DDBJ databases">
        <title>Chromosome-scale assembly of Riccia sorocarpa.</title>
        <authorList>
            <person name="Paukszto L."/>
        </authorList>
    </citation>
    <scope>NUCLEOTIDE SEQUENCE [LARGE SCALE GENOMIC DNA]</scope>
    <source>
        <strain evidence="2">LP-2024</strain>
        <tissue evidence="2">Aerial parts of the thallus</tissue>
    </source>
</reference>
<gene>
    <name evidence="2" type="ORF">R1sor_016572</name>
</gene>
<feature type="region of interest" description="Disordered" evidence="1">
    <location>
        <begin position="75"/>
        <end position="97"/>
    </location>
</feature>
<feature type="compositionally biased region" description="Basic and acidic residues" evidence="1">
    <location>
        <begin position="31"/>
        <end position="46"/>
    </location>
</feature>
<evidence type="ECO:0008006" key="4">
    <source>
        <dbReference type="Google" id="ProtNLM"/>
    </source>
</evidence>
<dbReference type="Proteomes" id="UP001633002">
    <property type="component" value="Unassembled WGS sequence"/>
</dbReference>
<accession>A0ABD3HFT9</accession>
<organism evidence="2 3">
    <name type="scientific">Riccia sorocarpa</name>
    <dbReference type="NCBI Taxonomy" id="122646"/>
    <lineage>
        <taxon>Eukaryota</taxon>
        <taxon>Viridiplantae</taxon>
        <taxon>Streptophyta</taxon>
        <taxon>Embryophyta</taxon>
        <taxon>Marchantiophyta</taxon>
        <taxon>Marchantiopsida</taxon>
        <taxon>Marchantiidae</taxon>
        <taxon>Marchantiales</taxon>
        <taxon>Ricciaceae</taxon>
        <taxon>Riccia</taxon>
    </lineage>
</organism>
<sequence length="234" mass="26531">MAERKREGVQTGVETQVIHGKRVEVPNPNSHVKDCQNDPDATKASENEPLQTTNPMGFQAWRRFVTKDRWPRRMEEFPWPNKPAANGDPGSHEEEKTEEVDWAAGVTWAMIAAELVDMPLMNSDVNTSEEEIREVELDVTKAASKLGRLRKTGVILQTIESSPSRDRVVAWMRDSMCIRKGARVVQVKAMAKREFFIVFASEEGKNTVMEKPPCFLDGKIVRLCKVPRKLQELG</sequence>
<comment type="caution">
    <text evidence="2">The sequence shown here is derived from an EMBL/GenBank/DDBJ whole genome shotgun (WGS) entry which is preliminary data.</text>
</comment>
<evidence type="ECO:0000256" key="1">
    <source>
        <dbReference type="SAM" id="MobiDB-lite"/>
    </source>
</evidence>
<dbReference type="EMBL" id="JBJQOH010000004">
    <property type="protein sequence ID" value="KAL3690263.1"/>
    <property type="molecule type" value="Genomic_DNA"/>
</dbReference>
<protein>
    <recommendedName>
        <fullName evidence="4">DUF4283 domain-containing protein</fullName>
    </recommendedName>
</protein>
<feature type="region of interest" description="Disordered" evidence="1">
    <location>
        <begin position="1"/>
        <end position="58"/>
    </location>
</feature>
<proteinExistence type="predicted"/>
<evidence type="ECO:0000313" key="2">
    <source>
        <dbReference type="EMBL" id="KAL3690263.1"/>
    </source>
</evidence>
<name>A0ABD3HFT9_9MARC</name>
<dbReference type="AlphaFoldDB" id="A0ABD3HFT9"/>
<evidence type="ECO:0000313" key="3">
    <source>
        <dbReference type="Proteomes" id="UP001633002"/>
    </source>
</evidence>